<reference evidence="1 2" key="1">
    <citation type="submission" date="2016-06" db="EMBL/GenBank/DDBJ databases">
        <title>Complete genome sequence of a saline-alkali tolerant type strain Dietzia timorensis ID05-A0528T.</title>
        <authorList>
            <person name="Wu X."/>
        </authorList>
    </citation>
    <scope>NUCLEOTIDE SEQUENCE [LARGE SCALE GENOMIC DNA]</scope>
    <source>
        <strain evidence="1 2">ID05-A0528</strain>
    </source>
</reference>
<evidence type="ECO:0000313" key="1">
    <source>
        <dbReference type="EMBL" id="ANI92360.1"/>
    </source>
</evidence>
<dbReference type="Proteomes" id="UP000186104">
    <property type="component" value="Chromosome"/>
</dbReference>
<evidence type="ECO:0000313" key="2">
    <source>
        <dbReference type="Proteomes" id="UP000186104"/>
    </source>
</evidence>
<dbReference type="InterPro" id="IPR007061">
    <property type="entry name" value="MST-like"/>
</dbReference>
<dbReference type="InterPro" id="IPR034660">
    <property type="entry name" value="DinB/YfiT-like"/>
</dbReference>
<protein>
    <recommendedName>
        <fullName evidence="3">DinB-like domain-containing protein</fullName>
    </recommendedName>
</protein>
<dbReference type="SUPFAM" id="SSF109854">
    <property type="entry name" value="DinB/YfiT-like putative metalloenzymes"/>
    <property type="match status" value="1"/>
</dbReference>
<keyword evidence="2" id="KW-1185">Reference proteome</keyword>
<dbReference type="AlphaFoldDB" id="A0A173LP78"/>
<sequence>MHADATTAQLSIADELLDGYADALHTLDDDSVNRSPVPGTVNTAFALVKHVHGMSRFWGGSVISGLSFPRDRAAEFRASGTVAEALSLVEDVRSELPTWADNAMRHGVLDSSAKGTSRTDVADAGPEWILAHIIRELSQHLGHLEVCRDIVVAGN</sequence>
<gene>
    <name evidence="1" type="ORF">BJL86_1583</name>
</gene>
<dbReference type="Gene3D" id="1.20.120.450">
    <property type="entry name" value="dinb family like domain"/>
    <property type="match status" value="1"/>
</dbReference>
<dbReference type="EMBL" id="CP015961">
    <property type="protein sequence ID" value="ANI92360.1"/>
    <property type="molecule type" value="Genomic_DNA"/>
</dbReference>
<proteinExistence type="predicted"/>
<dbReference type="Pfam" id="PF04978">
    <property type="entry name" value="MST"/>
    <property type="match status" value="1"/>
</dbReference>
<dbReference type="OrthoDB" id="4807647at2"/>
<name>A0A173LP78_9ACTN</name>
<dbReference type="STRING" id="499555.BJL86_1583"/>
<dbReference type="KEGG" id="dtm:BJL86_1583"/>
<accession>A0A173LP78</accession>
<dbReference type="RefSeq" id="WP_067471265.1">
    <property type="nucleotide sequence ID" value="NZ_CP015961.1"/>
</dbReference>
<evidence type="ECO:0008006" key="3">
    <source>
        <dbReference type="Google" id="ProtNLM"/>
    </source>
</evidence>
<organism evidence="1 2">
    <name type="scientific">Dietzia timorensis</name>
    <dbReference type="NCBI Taxonomy" id="499555"/>
    <lineage>
        <taxon>Bacteria</taxon>
        <taxon>Bacillati</taxon>
        <taxon>Actinomycetota</taxon>
        <taxon>Actinomycetes</taxon>
        <taxon>Mycobacteriales</taxon>
        <taxon>Dietziaceae</taxon>
        <taxon>Dietzia</taxon>
    </lineage>
</organism>